<feature type="region of interest" description="Disordered" evidence="1">
    <location>
        <begin position="1"/>
        <end position="39"/>
    </location>
</feature>
<evidence type="ECO:0000313" key="3">
    <source>
        <dbReference type="Proteomes" id="UP000226031"/>
    </source>
</evidence>
<dbReference type="EMBL" id="PDND01000212">
    <property type="protein sequence ID" value="PGH29795.1"/>
    <property type="molecule type" value="Genomic_DNA"/>
</dbReference>
<gene>
    <name evidence="2" type="ORF">GX50_07466</name>
</gene>
<sequence>MPQLSADDGSEGKLVLRSSEPQKLSVKAKKVTPKKNTEV</sequence>
<dbReference type="Proteomes" id="UP000226031">
    <property type="component" value="Unassembled WGS sequence"/>
</dbReference>
<organism evidence="2 3">
    <name type="scientific">[Emmonsia] crescens</name>
    <dbReference type="NCBI Taxonomy" id="73230"/>
    <lineage>
        <taxon>Eukaryota</taxon>
        <taxon>Fungi</taxon>
        <taxon>Dikarya</taxon>
        <taxon>Ascomycota</taxon>
        <taxon>Pezizomycotina</taxon>
        <taxon>Eurotiomycetes</taxon>
        <taxon>Eurotiomycetidae</taxon>
        <taxon>Onygenales</taxon>
        <taxon>Ajellomycetaceae</taxon>
        <taxon>Emergomyces</taxon>
    </lineage>
</organism>
<protein>
    <submittedName>
        <fullName evidence="2">Uncharacterized protein</fullName>
    </submittedName>
</protein>
<reference evidence="2 3" key="1">
    <citation type="submission" date="2017-10" db="EMBL/GenBank/DDBJ databases">
        <title>Comparative genomics in systemic dimorphic fungi from Ajellomycetaceae.</title>
        <authorList>
            <person name="Munoz J.F."/>
            <person name="Mcewen J.G."/>
            <person name="Clay O.K."/>
            <person name="Cuomo C.A."/>
        </authorList>
    </citation>
    <scope>NUCLEOTIDE SEQUENCE [LARGE SCALE GENOMIC DNA]</scope>
    <source>
        <strain evidence="2 3">UAMH4076</strain>
    </source>
</reference>
<evidence type="ECO:0000256" key="1">
    <source>
        <dbReference type="SAM" id="MobiDB-lite"/>
    </source>
</evidence>
<proteinExistence type="predicted"/>
<dbReference type="AlphaFoldDB" id="A0A2B7Z877"/>
<accession>A0A2B7Z877</accession>
<evidence type="ECO:0000313" key="2">
    <source>
        <dbReference type="EMBL" id="PGH29795.1"/>
    </source>
</evidence>
<name>A0A2B7Z877_9EURO</name>
<comment type="caution">
    <text evidence="2">The sequence shown here is derived from an EMBL/GenBank/DDBJ whole genome shotgun (WGS) entry which is preliminary data.</text>
</comment>
<keyword evidence="3" id="KW-1185">Reference proteome</keyword>